<protein>
    <recommendedName>
        <fullName evidence="5">Lipoprotein</fullName>
    </recommendedName>
</protein>
<dbReference type="EMBL" id="JACHBX010000005">
    <property type="protein sequence ID" value="MBB6136227.1"/>
    <property type="molecule type" value="Genomic_DNA"/>
</dbReference>
<dbReference type="AlphaFoldDB" id="A0A7X0CGM9"/>
<comment type="caution">
    <text evidence="3">The sequence shown here is derived from an EMBL/GenBank/DDBJ whole genome shotgun (WGS) entry which is preliminary data.</text>
</comment>
<evidence type="ECO:0000256" key="1">
    <source>
        <dbReference type="SAM" id="MobiDB-lite"/>
    </source>
</evidence>
<dbReference type="RefSeq" id="WP_183557440.1">
    <property type="nucleotide sequence ID" value="NZ_JACHBX010000005.1"/>
</dbReference>
<feature type="signal peptide" evidence="2">
    <location>
        <begin position="1"/>
        <end position="19"/>
    </location>
</feature>
<gene>
    <name evidence="3" type="ORF">HD842_004404</name>
</gene>
<feature type="region of interest" description="Disordered" evidence="1">
    <location>
        <begin position="16"/>
        <end position="107"/>
    </location>
</feature>
<reference evidence="3 4" key="1">
    <citation type="submission" date="2020-08" db="EMBL/GenBank/DDBJ databases">
        <title>The Agave Microbiome: Exploring the role of microbial communities in plant adaptations to desert environments.</title>
        <authorList>
            <person name="Partida-Martinez L.P."/>
        </authorList>
    </citation>
    <scope>NUCLEOTIDE SEQUENCE [LARGE SCALE GENOMIC DNA]</scope>
    <source>
        <strain evidence="3 4">AT3.2</strain>
    </source>
</reference>
<keyword evidence="4" id="KW-1185">Reference proteome</keyword>
<proteinExistence type="predicted"/>
<feature type="compositionally biased region" description="Low complexity" evidence="1">
    <location>
        <begin position="16"/>
        <end position="39"/>
    </location>
</feature>
<accession>A0A7X0CGM9</accession>
<dbReference type="Proteomes" id="UP000540787">
    <property type="component" value="Unassembled WGS sequence"/>
</dbReference>
<organism evidence="3 4">
    <name type="scientific">Massilia aurea</name>
    <dbReference type="NCBI Taxonomy" id="373040"/>
    <lineage>
        <taxon>Bacteria</taxon>
        <taxon>Pseudomonadati</taxon>
        <taxon>Pseudomonadota</taxon>
        <taxon>Betaproteobacteria</taxon>
        <taxon>Burkholderiales</taxon>
        <taxon>Oxalobacteraceae</taxon>
        <taxon>Telluria group</taxon>
        <taxon>Massilia</taxon>
    </lineage>
</organism>
<evidence type="ECO:0000256" key="2">
    <source>
        <dbReference type="SAM" id="SignalP"/>
    </source>
</evidence>
<feature type="compositionally biased region" description="Polar residues" evidence="1">
    <location>
        <begin position="57"/>
        <end position="74"/>
    </location>
</feature>
<sequence>MKKLIVLLSGVVIASSAAAQTTPTTPQPAKAGAAQQKAPVMGTADKRANPAAEPEDSANSVSTDFQGTSKQETTAAGMGQPKKQTERTSSASRTGSATQNIEDKTKK</sequence>
<evidence type="ECO:0000313" key="3">
    <source>
        <dbReference type="EMBL" id="MBB6136227.1"/>
    </source>
</evidence>
<name>A0A7X0CGM9_9BURK</name>
<evidence type="ECO:0000313" key="4">
    <source>
        <dbReference type="Proteomes" id="UP000540787"/>
    </source>
</evidence>
<feature type="compositionally biased region" description="Low complexity" evidence="1">
    <location>
        <begin position="87"/>
        <end position="98"/>
    </location>
</feature>
<evidence type="ECO:0008006" key="5">
    <source>
        <dbReference type="Google" id="ProtNLM"/>
    </source>
</evidence>
<keyword evidence="2" id="KW-0732">Signal</keyword>
<feature type="chain" id="PRO_5030971147" description="Lipoprotein" evidence="2">
    <location>
        <begin position="20"/>
        <end position="107"/>
    </location>
</feature>